<accession>A0A9D4UK06</accession>
<comment type="caution">
    <text evidence="1">The sequence shown here is derived from an EMBL/GenBank/DDBJ whole genome shotgun (WGS) entry which is preliminary data.</text>
</comment>
<protein>
    <submittedName>
        <fullName evidence="1">Uncharacterized protein</fullName>
    </submittedName>
</protein>
<dbReference type="AlphaFoldDB" id="A0A9D4UK06"/>
<evidence type="ECO:0000313" key="2">
    <source>
        <dbReference type="Proteomes" id="UP000886520"/>
    </source>
</evidence>
<sequence>MLVCQDEIEIILTGANRRRVECLLNYSLLHSSWDSMNSPAVKVRGRGAVPPGRTSTGVSSAECSYGVVRCTLHQQAEVYSPCSMTSWQVSSQNLNQRATAYCTEFSEVHAITAQQISSQNLRSM</sequence>
<keyword evidence="2" id="KW-1185">Reference proteome</keyword>
<organism evidence="1 2">
    <name type="scientific">Adiantum capillus-veneris</name>
    <name type="common">Maidenhair fern</name>
    <dbReference type="NCBI Taxonomy" id="13818"/>
    <lineage>
        <taxon>Eukaryota</taxon>
        <taxon>Viridiplantae</taxon>
        <taxon>Streptophyta</taxon>
        <taxon>Embryophyta</taxon>
        <taxon>Tracheophyta</taxon>
        <taxon>Polypodiopsida</taxon>
        <taxon>Polypodiidae</taxon>
        <taxon>Polypodiales</taxon>
        <taxon>Pteridineae</taxon>
        <taxon>Pteridaceae</taxon>
        <taxon>Vittarioideae</taxon>
        <taxon>Adiantum</taxon>
    </lineage>
</organism>
<name>A0A9D4UK06_ADICA</name>
<dbReference type="Proteomes" id="UP000886520">
    <property type="component" value="Chromosome 16"/>
</dbReference>
<evidence type="ECO:0000313" key="1">
    <source>
        <dbReference type="EMBL" id="KAI5068821.1"/>
    </source>
</evidence>
<reference evidence="1" key="1">
    <citation type="submission" date="2021-01" db="EMBL/GenBank/DDBJ databases">
        <title>Adiantum capillus-veneris genome.</title>
        <authorList>
            <person name="Fang Y."/>
            <person name="Liao Q."/>
        </authorList>
    </citation>
    <scope>NUCLEOTIDE SEQUENCE</scope>
    <source>
        <strain evidence="1">H3</strain>
        <tissue evidence="1">Leaf</tissue>
    </source>
</reference>
<gene>
    <name evidence="1" type="ORF">GOP47_0017166</name>
</gene>
<dbReference type="EMBL" id="JABFUD020000016">
    <property type="protein sequence ID" value="KAI5068821.1"/>
    <property type="molecule type" value="Genomic_DNA"/>
</dbReference>
<proteinExistence type="predicted"/>